<dbReference type="SMART" id="SM00327">
    <property type="entry name" value="VWA"/>
    <property type="match status" value="1"/>
</dbReference>
<dbReference type="InterPro" id="IPR002035">
    <property type="entry name" value="VWF_A"/>
</dbReference>
<dbReference type="Proteomes" id="UP000535543">
    <property type="component" value="Unassembled WGS sequence"/>
</dbReference>
<dbReference type="Pfam" id="PF13531">
    <property type="entry name" value="SBP_bac_11"/>
    <property type="match status" value="1"/>
</dbReference>
<evidence type="ECO:0000259" key="3">
    <source>
        <dbReference type="SMART" id="SM00327"/>
    </source>
</evidence>
<dbReference type="EMBL" id="VCQU01000007">
    <property type="protein sequence ID" value="NMN97381.1"/>
    <property type="molecule type" value="Genomic_DNA"/>
</dbReference>
<protein>
    <submittedName>
        <fullName evidence="4">VWA domain-containing protein</fullName>
    </submittedName>
</protein>
<dbReference type="Pfam" id="PF00092">
    <property type="entry name" value="VWA"/>
    <property type="match status" value="1"/>
</dbReference>
<evidence type="ECO:0000313" key="4">
    <source>
        <dbReference type="EMBL" id="NMN97381.1"/>
    </source>
</evidence>
<proteinExistence type="predicted"/>
<evidence type="ECO:0000256" key="1">
    <source>
        <dbReference type="SAM" id="MobiDB-lite"/>
    </source>
</evidence>
<gene>
    <name evidence="4" type="ORF">FGL95_20300</name>
</gene>
<keyword evidence="5" id="KW-1185">Reference proteome</keyword>
<keyword evidence="2" id="KW-0812">Transmembrane</keyword>
<dbReference type="SUPFAM" id="SSF53300">
    <property type="entry name" value="vWA-like"/>
    <property type="match status" value="1"/>
</dbReference>
<organism evidence="4 5">
    <name type="scientific">Antrihabitans stalactiti</name>
    <dbReference type="NCBI Taxonomy" id="2584121"/>
    <lineage>
        <taxon>Bacteria</taxon>
        <taxon>Bacillati</taxon>
        <taxon>Actinomycetota</taxon>
        <taxon>Actinomycetes</taxon>
        <taxon>Mycobacteriales</taxon>
        <taxon>Nocardiaceae</taxon>
        <taxon>Antrihabitans</taxon>
    </lineage>
</organism>
<dbReference type="RefSeq" id="WP_169590203.1">
    <property type="nucleotide sequence ID" value="NZ_VCQU01000007.1"/>
</dbReference>
<evidence type="ECO:0000313" key="5">
    <source>
        <dbReference type="Proteomes" id="UP000535543"/>
    </source>
</evidence>
<name>A0A848KGT4_9NOCA</name>
<dbReference type="InterPro" id="IPR036465">
    <property type="entry name" value="vWFA_dom_sf"/>
</dbReference>
<keyword evidence="2" id="KW-1133">Transmembrane helix</keyword>
<dbReference type="AlphaFoldDB" id="A0A848KGT4"/>
<dbReference type="Gene3D" id="3.40.50.410">
    <property type="entry name" value="von Willebrand factor, type A domain"/>
    <property type="match status" value="1"/>
</dbReference>
<accession>A0A848KGT4</accession>
<feature type="transmembrane region" description="Helical" evidence="2">
    <location>
        <begin position="21"/>
        <end position="41"/>
    </location>
</feature>
<evidence type="ECO:0000256" key="2">
    <source>
        <dbReference type="SAM" id="Phobius"/>
    </source>
</evidence>
<keyword evidence="2" id="KW-0472">Membrane</keyword>
<sequence length="535" mass="54643">MTDRQGHHRSTEGHRGVSKGVIFAVIALIVVVALVVGWFSLRDRVSDESDAAAQTCVDGDAQLNVTADPEIASQLEAIANKYNETKPVVRDSCAHVAMIAKPSEAVRVALAAKDWDVAALGPKPALWIPSSSQTLNRVAAGVIDGDPKSIASSSVVLAVHKALADELTGRKAGWGDLPGLKGISVPLGPGSDSTLLASEAVAAAVANAGFGPLSEEAARSGPVVAALSQLVTNSTGKATDTAAALNALVGEADSVQAVAVTEHQLSSAGDKVVAYKPVGATIVADFPAATLNGEWVDETQSRIASMFVDFLRQPEQAKTLSDAGFRTGEVERSLQPAAGPVLDQLANVLAHPTLGANTTVLLDVSASMSNPLVGVVDALHRYVNGAGDSSGFGLWTYSKGLDGPKPYHVDVPLGPLNRNAANSALTAVRSTPVTTDQAYPTLIDAYRAAVAGFVAGRTNSVLLITDGPDDDSTVNGQQLLDAIAAATDPSKPVRVNVVALGAAPPQTLRSLADRTGGSVTTGPDAGAGIAKALTP</sequence>
<reference evidence="4 5" key="1">
    <citation type="submission" date="2019-05" db="EMBL/GenBank/DDBJ databases">
        <authorList>
            <person name="Lee S.D."/>
        </authorList>
    </citation>
    <scope>NUCLEOTIDE SEQUENCE [LARGE SCALE GENOMIC DNA]</scope>
    <source>
        <strain evidence="4 5">YC2-7</strain>
    </source>
</reference>
<feature type="region of interest" description="Disordered" evidence="1">
    <location>
        <begin position="510"/>
        <end position="535"/>
    </location>
</feature>
<dbReference type="SUPFAM" id="SSF53850">
    <property type="entry name" value="Periplasmic binding protein-like II"/>
    <property type="match status" value="1"/>
</dbReference>
<feature type="domain" description="VWFA" evidence="3">
    <location>
        <begin position="355"/>
        <end position="534"/>
    </location>
</feature>
<comment type="caution">
    <text evidence="4">The sequence shown here is derived from an EMBL/GenBank/DDBJ whole genome shotgun (WGS) entry which is preliminary data.</text>
</comment>
<reference evidence="4 5" key="2">
    <citation type="submission" date="2020-06" db="EMBL/GenBank/DDBJ databases">
        <title>Antribacter stalactiti gen. nov., sp. nov., a new member of the family Nacardiaceae isolated from a cave.</title>
        <authorList>
            <person name="Kim I.S."/>
        </authorList>
    </citation>
    <scope>NUCLEOTIDE SEQUENCE [LARGE SCALE GENOMIC DNA]</scope>
    <source>
        <strain evidence="4 5">YC2-7</strain>
    </source>
</reference>